<evidence type="ECO:0000313" key="2">
    <source>
        <dbReference type="EMBL" id="EOW87455.1"/>
    </source>
</evidence>
<keyword evidence="3" id="KW-1185">Reference proteome</keyword>
<dbReference type="eggNOG" id="ENOG502ZC9V">
    <property type="taxonomic scope" value="Bacteria"/>
</dbReference>
<name>S0KII5_9ENTE</name>
<sequence length="203" mass="24375">MSLHQQFLQIIKQMNVQTVYAPIFYQAKYALRFEMGVGRPIDEKDQFIFSYFQNARQRARELFQALGPFDILRIDLRVGTINDKLFTQYVESIGLSSETQLITYKDDGYKYLIKAYYWYLPDFNLDVEKLFEDILYTDFRKPHFLAGNVYFLNSQAKLLYHLYDDRGLDLVATNKATLKPIYQQYHQWLLDYDRKAMQEIFEK</sequence>
<reference evidence="2 3" key="1">
    <citation type="submission" date="2013-03" db="EMBL/GenBank/DDBJ databases">
        <title>The Genome Sequence of Enterococcus columbae ATCC_51263 (PacBio/Illumina hybrid assembly).</title>
        <authorList>
            <consortium name="The Broad Institute Genomics Platform"/>
            <consortium name="The Broad Institute Genome Sequencing Center for Infectious Disease"/>
            <person name="Earl A."/>
            <person name="Russ C."/>
            <person name="Gilmore M."/>
            <person name="Surin D."/>
            <person name="Walker B."/>
            <person name="Young S."/>
            <person name="Zeng Q."/>
            <person name="Gargeya S."/>
            <person name="Fitzgerald M."/>
            <person name="Haas B."/>
            <person name="Abouelleil A."/>
            <person name="Allen A.W."/>
            <person name="Alvarado L."/>
            <person name="Arachchi H.M."/>
            <person name="Berlin A.M."/>
            <person name="Chapman S.B."/>
            <person name="Gainer-Dewar J."/>
            <person name="Goldberg J."/>
            <person name="Griggs A."/>
            <person name="Gujja S."/>
            <person name="Hansen M."/>
            <person name="Howarth C."/>
            <person name="Imamovic A."/>
            <person name="Ireland A."/>
            <person name="Larimer J."/>
            <person name="McCowan C."/>
            <person name="Murphy C."/>
            <person name="Pearson M."/>
            <person name="Poon T.W."/>
            <person name="Priest M."/>
            <person name="Roberts A."/>
            <person name="Saif S."/>
            <person name="Shea T."/>
            <person name="Sisk P."/>
            <person name="Sykes S."/>
            <person name="Wortman J."/>
            <person name="Nusbaum C."/>
            <person name="Birren B."/>
        </authorList>
    </citation>
    <scope>NUCLEOTIDE SEQUENCE [LARGE SCALE GENOMIC DNA]</scope>
    <source>
        <strain evidence="2 3">ATCC 51263</strain>
    </source>
</reference>
<organism evidence="2 3">
    <name type="scientific">Enterococcus columbae DSM 7374 = ATCC 51263</name>
    <dbReference type="NCBI Taxonomy" id="1121865"/>
    <lineage>
        <taxon>Bacteria</taxon>
        <taxon>Bacillati</taxon>
        <taxon>Bacillota</taxon>
        <taxon>Bacilli</taxon>
        <taxon>Lactobacillales</taxon>
        <taxon>Enterococcaceae</taxon>
        <taxon>Enterococcus</taxon>
    </lineage>
</organism>
<dbReference type="AlphaFoldDB" id="S0KII5"/>
<dbReference type="STRING" id="1121865.OMW_00705"/>
<evidence type="ECO:0000313" key="3">
    <source>
        <dbReference type="Proteomes" id="UP000014113"/>
    </source>
</evidence>
<dbReference type="PATRIC" id="fig|1121865.3.peg.695"/>
<dbReference type="Proteomes" id="UP000014113">
    <property type="component" value="Unassembled WGS sequence"/>
</dbReference>
<dbReference type="Pfam" id="PF13021">
    <property type="entry name" value="DUF3885"/>
    <property type="match status" value="1"/>
</dbReference>
<proteinExistence type="predicted"/>
<dbReference type="InterPro" id="IPR024976">
    <property type="entry name" value="DUF3885"/>
</dbReference>
<dbReference type="EMBL" id="ASWJ01000003">
    <property type="protein sequence ID" value="EOW87455.1"/>
    <property type="molecule type" value="Genomic_DNA"/>
</dbReference>
<dbReference type="OrthoDB" id="2183238at2"/>
<accession>S0KII5</accession>
<protein>
    <recommendedName>
        <fullName evidence="1">DUF3885 domain-containing protein</fullName>
    </recommendedName>
</protein>
<dbReference type="RefSeq" id="WP_016182868.1">
    <property type="nucleotide sequence ID" value="NZ_JXKI01000006.1"/>
</dbReference>
<evidence type="ECO:0000259" key="1">
    <source>
        <dbReference type="Pfam" id="PF13021"/>
    </source>
</evidence>
<gene>
    <name evidence="2" type="ORF">I568_00499</name>
</gene>
<comment type="caution">
    <text evidence="2">The sequence shown here is derived from an EMBL/GenBank/DDBJ whole genome shotgun (WGS) entry which is preliminary data.</text>
</comment>
<feature type="domain" description="DUF3885" evidence="1">
    <location>
        <begin position="19"/>
        <end position="193"/>
    </location>
</feature>